<dbReference type="GO" id="GO:0005654">
    <property type="term" value="C:nucleoplasm"/>
    <property type="evidence" value="ECO:0007669"/>
    <property type="project" value="TreeGrafter"/>
</dbReference>
<dbReference type="Proteomes" id="UP001186944">
    <property type="component" value="Unassembled WGS sequence"/>
</dbReference>
<dbReference type="PANTHER" id="PTHR25462">
    <property type="entry name" value="BONUS, ISOFORM C-RELATED"/>
    <property type="match status" value="1"/>
</dbReference>
<reference evidence="4" key="1">
    <citation type="submission" date="2019-08" db="EMBL/GenBank/DDBJ databases">
        <title>The improved chromosome-level genome for the pearl oyster Pinctada fucata martensii using PacBio sequencing and Hi-C.</title>
        <authorList>
            <person name="Zheng Z."/>
        </authorList>
    </citation>
    <scope>NUCLEOTIDE SEQUENCE</scope>
    <source>
        <strain evidence="4">ZZ-2019</strain>
        <tissue evidence="4">Adductor muscle</tissue>
    </source>
</reference>
<feature type="domain" description="B box-type" evidence="3">
    <location>
        <begin position="1"/>
        <end position="46"/>
    </location>
</feature>
<evidence type="ECO:0000259" key="3">
    <source>
        <dbReference type="PROSITE" id="PS50119"/>
    </source>
</evidence>
<dbReference type="PANTHER" id="PTHR25462:SF305">
    <property type="entry name" value="RING-TYPE DOMAIN-CONTAINING PROTEIN"/>
    <property type="match status" value="1"/>
</dbReference>
<feature type="coiled-coil region" evidence="2">
    <location>
        <begin position="104"/>
        <end position="131"/>
    </location>
</feature>
<gene>
    <name evidence="4" type="ORF">FSP39_021939</name>
</gene>
<keyword evidence="5" id="KW-1185">Reference proteome</keyword>
<dbReference type="AlphaFoldDB" id="A0AA88YTW6"/>
<organism evidence="4 5">
    <name type="scientific">Pinctada imbricata</name>
    <name type="common">Atlantic pearl-oyster</name>
    <name type="synonym">Pinctada martensii</name>
    <dbReference type="NCBI Taxonomy" id="66713"/>
    <lineage>
        <taxon>Eukaryota</taxon>
        <taxon>Metazoa</taxon>
        <taxon>Spiralia</taxon>
        <taxon>Lophotrochozoa</taxon>
        <taxon>Mollusca</taxon>
        <taxon>Bivalvia</taxon>
        <taxon>Autobranchia</taxon>
        <taxon>Pteriomorphia</taxon>
        <taxon>Pterioida</taxon>
        <taxon>Pterioidea</taxon>
        <taxon>Pteriidae</taxon>
        <taxon>Pinctada</taxon>
    </lineage>
</organism>
<dbReference type="InterPro" id="IPR047153">
    <property type="entry name" value="TRIM45/56/19-like"/>
</dbReference>
<dbReference type="SMART" id="SM00336">
    <property type="entry name" value="BBOX"/>
    <property type="match status" value="2"/>
</dbReference>
<evidence type="ECO:0000313" key="4">
    <source>
        <dbReference type="EMBL" id="KAK3105301.1"/>
    </source>
</evidence>
<dbReference type="EMBL" id="VSWD01000004">
    <property type="protein sequence ID" value="KAK3105301.1"/>
    <property type="molecule type" value="Genomic_DNA"/>
</dbReference>
<sequence length="512" mass="58118">MIQCDLCEDNEIVNWFCKDCDQNLCDKCKRSHLRSNVSKSHNVLSIDEGFDMGKRNISILCSDHDELFTFFCRTCQVNICSKCLSMKHKWHDFVGISELELEIKKQLEDVIKEKKIEKQKMENNYHDLVQHESKSEIYLKEQYSTIDDRINAIKMTADEEGEKLKKSISSEISQHDKEVEKGKHKLQTQTVLYDDVIQTIQQELSLQTASTLNIFVKESITKLRSLKPTSITIPVIKYHFPKERVDRNEIREMIGRVQEKPIIDVDKIEITSTINLKTLGSLFSMCLSPDGSIWIGGSGLVCKMSSDCSSTLRQIPARGSYSCGYIACLLSGDAVVSYGSTEYIDRFISDGSRIEFSSLSPGVSYDIAVNSDDQVVIKVNKTTIVILSNEGKRLREYKLDGDIRAFSTDGNIIFARKGSGFLEILDGRSGKHIANLHVTLSDIECLTHDSYGNLLSANGKKNIYIGYKNRCRRTFTIKCDDIIGICVNKDDNLLILIHIKKECEFRVAKYLG</sequence>
<feature type="domain" description="B box-type" evidence="3">
    <location>
        <begin position="56"/>
        <end position="96"/>
    </location>
</feature>
<evidence type="ECO:0000313" key="5">
    <source>
        <dbReference type="Proteomes" id="UP001186944"/>
    </source>
</evidence>
<dbReference type="GO" id="GO:0061630">
    <property type="term" value="F:ubiquitin protein ligase activity"/>
    <property type="evidence" value="ECO:0007669"/>
    <property type="project" value="TreeGrafter"/>
</dbReference>
<dbReference type="InterPro" id="IPR000315">
    <property type="entry name" value="Znf_B-box"/>
</dbReference>
<evidence type="ECO:0000256" key="2">
    <source>
        <dbReference type="SAM" id="Coils"/>
    </source>
</evidence>
<proteinExistence type="predicted"/>
<keyword evidence="1" id="KW-0479">Metal-binding</keyword>
<name>A0AA88YTW6_PINIB</name>
<dbReference type="SUPFAM" id="SSF63829">
    <property type="entry name" value="Calcium-dependent phosphotriesterase"/>
    <property type="match status" value="1"/>
</dbReference>
<keyword evidence="1" id="KW-0863">Zinc-finger</keyword>
<dbReference type="Gene3D" id="3.30.160.60">
    <property type="entry name" value="Classic Zinc Finger"/>
    <property type="match status" value="2"/>
</dbReference>
<protein>
    <recommendedName>
        <fullName evidence="3">B box-type domain-containing protein</fullName>
    </recommendedName>
</protein>
<keyword evidence="2" id="KW-0175">Coiled coil</keyword>
<comment type="caution">
    <text evidence="4">The sequence shown here is derived from an EMBL/GenBank/DDBJ whole genome shotgun (WGS) entry which is preliminary data.</text>
</comment>
<accession>A0AA88YTW6</accession>
<dbReference type="SUPFAM" id="SSF57845">
    <property type="entry name" value="B-box zinc-binding domain"/>
    <property type="match status" value="1"/>
</dbReference>
<dbReference type="Pfam" id="PF00643">
    <property type="entry name" value="zf-B_box"/>
    <property type="match status" value="2"/>
</dbReference>
<dbReference type="PROSITE" id="PS50119">
    <property type="entry name" value="ZF_BBOX"/>
    <property type="match status" value="2"/>
</dbReference>
<dbReference type="GO" id="GO:0008270">
    <property type="term" value="F:zinc ion binding"/>
    <property type="evidence" value="ECO:0007669"/>
    <property type="project" value="UniProtKB-KW"/>
</dbReference>
<evidence type="ECO:0000256" key="1">
    <source>
        <dbReference type="PROSITE-ProRule" id="PRU00024"/>
    </source>
</evidence>
<keyword evidence="1" id="KW-0862">Zinc</keyword>